<accession>A0A1M5X3T1</accession>
<dbReference type="InterPro" id="IPR004659">
    <property type="entry name" value="RNase_E/G"/>
</dbReference>
<reference evidence="7 8" key="1">
    <citation type="submission" date="2016-11" db="EMBL/GenBank/DDBJ databases">
        <authorList>
            <person name="Jaros S."/>
            <person name="Januszkiewicz K."/>
            <person name="Wedrychowicz H."/>
        </authorList>
    </citation>
    <scope>NUCLEOTIDE SEQUENCE [LARGE SCALE GENOMIC DNA]</scope>
    <source>
        <strain evidence="7 8">DSM 8605</strain>
    </source>
</reference>
<dbReference type="Gene3D" id="2.40.50.140">
    <property type="entry name" value="Nucleic acid-binding proteins"/>
    <property type="match status" value="1"/>
</dbReference>
<evidence type="ECO:0000313" key="8">
    <source>
        <dbReference type="Proteomes" id="UP000184447"/>
    </source>
</evidence>
<dbReference type="InterPro" id="IPR019307">
    <property type="entry name" value="RNA-bd_AU-1/RNase_E/G"/>
</dbReference>
<dbReference type="GO" id="GO:0006364">
    <property type="term" value="P:rRNA processing"/>
    <property type="evidence" value="ECO:0007669"/>
    <property type="project" value="TreeGrafter"/>
</dbReference>
<dbReference type="CDD" id="cd04453">
    <property type="entry name" value="S1_RNase_E"/>
    <property type="match status" value="1"/>
</dbReference>
<dbReference type="InterPro" id="IPR012340">
    <property type="entry name" value="NA-bd_OB-fold"/>
</dbReference>
<proteinExistence type="predicted"/>
<dbReference type="PANTHER" id="PTHR30001:SF0">
    <property type="entry name" value="RIBONUCLEASE G"/>
    <property type="match status" value="1"/>
</dbReference>
<evidence type="ECO:0000256" key="1">
    <source>
        <dbReference type="ARBA" id="ARBA00001946"/>
    </source>
</evidence>
<keyword evidence="8" id="KW-1185">Reference proteome</keyword>
<organism evidence="7 8">
    <name type="scientific">Clostridium grantii DSM 8605</name>
    <dbReference type="NCBI Taxonomy" id="1121316"/>
    <lineage>
        <taxon>Bacteria</taxon>
        <taxon>Bacillati</taxon>
        <taxon>Bacillota</taxon>
        <taxon>Clostridia</taxon>
        <taxon>Eubacteriales</taxon>
        <taxon>Clostridiaceae</taxon>
        <taxon>Clostridium</taxon>
    </lineage>
</organism>
<evidence type="ECO:0000256" key="3">
    <source>
        <dbReference type="ARBA" id="ARBA00022801"/>
    </source>
</evidence>
<evidence type="ECO:0000259" key="6">
    <source>
        <dbReference type="SMART" id="SM00316"/>
    </source>
</evidence>
<evidence type="ECO:0000256" key="2">
    <source>
        <dbReference type="ARBA" id="ARBA00022723"/>
    </source>
</evidence>
<dbReference type="InterPro" id="IPR003029">
    <property type="entry name" value="S1_domain"/>
</dbReference>
<dbReference type="Pfam" id="PF10150">
    <property type="entry name" value="RNase_E_G"/>
    <property type="match status" value="1"/>
</dbReference>
<comment type="cofactor">
    <cofactor evidence="1">
        <name>Mg(2+)</name>
        <dbReference type="ChEBI" id="CHEBI:18420"/>
    </cofactor>
</comment>
<dbReference type="PANTHER" id="PTHR30001">
    <property type="entry name" value="RIBONUCLEASE"/>
    <property type="match status" value="1"/>
</dbReference>
<dbReference type="EMBL" id="FQXM01000023">
    <property type="protein sequence ID" value="SHH94441.1"/>
    <property type="molecule type" value="Genomic_DNA"/>
</dbReference>
<keyword evidence="3" id="KW-0378">Hydrolase</keyword>
<dbReference type="SUPFAM" id="SSF50249">
    <property type="entry name" value="Nucleic acid-binding proteins"/>
    <property type="match status" value="1"/>
</dbReference>
<dbReference type="RefSeq" id="WP_073339698.1">
    <property type="nucleotide sequence ID" value="NZ_FQXM01000023.1"/>
</dbReference>
<sequence length="481" mass="55544">MEEIFIERQDNNLRIALREHGTLKECLFEEEFSGPSPGQIYVGVVKDVIPALNSAFIDIGHEKNAYMVLNKINKNIKTGDYIVVEIMKEALGEKGAKVTTNISVPGRYVVLISKKGVSFSKKLLEDKNYQEHIKFNLFMPKEAGVMIRTNSLNVDIEAVNEEVRNLDLIYEKIMIDGKHSLKPRILFDCGGILGRILMDIIGDNTGKVVVNNLEDYKYIKNHIIGKPDLIVDVELYEEKVDLFCKHNIEKEILSLRNTKVPLKNGGNIVIERTEAMHVIDINSASNINEKDMEKTAFETNLEAAKEISKQIMLRNLSGIIIIDFIRMTNFNNMKKISAALIDGFKYDKKKTMIFPPTKLNLVQISRKRRGKTIYEYIEEECGLCRGKGNRIKLHYLLHMMKNEMVDIEEKFDFQNIYIELDEIYKKDVQGNVVEFIKQLKAFDKTVYVNFIENLNNYKIEPLLFNSQINKIKHLKIYDCNE</sequence>
<dbReference type="OrthoDB" id="9804278at2"/>
<name>A0A1M5X3T1_9CLOT</name>
<protein>
    <submittedName>
        <fullName evidence="7">Ribonuclease G</fullName>
    </submittedName>
</protein>
<dbReference type="Proteomes" id="UP000184447">
    <property type="component" value="Unassembled WGS sequence"/>
</dbReference>
<dbReference type="GO" id="GO:0005737">
    <property type="term" value="C:cytoplasm"/>
    <property type="evidence" value="ECO:0007669"/>
    <property type="project" value="TreeGrafter"/>
</dbReference>
<evidence type="ECO:0000256" key="5">
    <source>
        <dbReference type="ARBA" id="ARBA00022884"/>
    </source>
</evidence>
<dbReference type="SMART" id="SM00316">
    <property type="entry name" value="S1"/>
    <property type="match status" value="1"/>
</dbReference>
<evidence type="ECO:0000313" key="7">
    <source>
        <dbReference type="EMBL" id="SHH94441.1"/>
    </source>
</evidence>
<gene>
    <name evidence="7" type="ORF">SAMN02745207_03321</name>
</gene>
<dbReference type="AlphaFoldDB" id="A0A1M5X3T1"/>
<keyword evidence="5" id="KW-0694">RNA-binding</keyword>
<feature type="domain" description="S1 motif" evidence="6">
    <location>
        <begin position="36"/>
        <end position="101"/>
    </location>
</feature>
<dbReference type="GO" id="GO:0003723">
    <property type="term" value="F:RNA binding"/>
    <property type="evidence" value="ECO:0007669"/>
    <property type="project" value="UniProtKB-KW"/>
</dbReference>
<evidence type="ECO:0000256" key="4">
    <source>
        <dbReference type="ARBA" id="ARBA00022842"/>
    </source>
</evidence>
<keyword evidence="2" id="KW-0479">Metal-binding</keyword>
<dbReference type="GO" id="GO:0046872">
    <property type="term" value="F:metal ion binding"/>
    <property type="evidence" value="ECO:0007669"/>
    <property type="project" value="UniProtKB-KW"/>
</dbReference>
<dbReference type="GO" id="GO:0004540">
    <property type="term" value="F:RNA nuclease activity"/>
    <property type="evidence" value="ECO:0007669"/>
    <property type="project" value="InterPro"/>
</dbReference>
<dbReference type="GO" id="GO:0016787">
    <property type="term" value="F:hydrolase activity"/>
    <property type="evidence" value="ECO:0007669"/>
    <property type="project" value="UniProtKB-KW"/>
</dbReference>
<keyword evidence="4" id="KW-0460">Magnesium</keyword>
<dbReference type="STRING" id="1121316.SAMN02745207_03321"/>